<feature type="transmembrane region" description="Helical" evidence="1">
    <location>
        <begin position="214"/>
        <end position="232"/>
    </location>
</feature>
<gene>
    <name evidence="2" type="ORF">SA87_06755</name>
</gene>
<dbReference type="AlphaFoldDB" id="A0A179IPH5"/>
<feature type="transmembrane region" description="Helical" evidence="1">
    <location>
        <begin position="181"/>
        <end position="202"/>
    </location>
</feature>
<evidence type="ECO:0000313" key="2">
    <source>
        <dbReference type="EMBL" id="OAR04153.1"/>
    </source>
</evidence>
<dbReference type="Proteomes" id="UP000243024">
    <property type="component" value="Unassembled WGS sequence"/>
</dbReference>
<evidence type="ECO:0008006" key="4">
    <source>
        <dbReference type="Google" id="ProtNLM"/>
    </source>
</evidence>
<dbReference type="PANTHER" id="PTHR36111:SF2">
    <property type="entry name" value="INNER MEMBRANE PROTEIN"/>
    <property type="match status" value="1"/>
</dbReference>
<name>A0A179IPH5_HYDSH</name>
<evidence type="ECO:0000313" key="3">
    <source>
        <dbReference type="Proteomes" id="UP000243024"/>
    </source>
</evidence>
<reference evidence="2 3" key="1">
    <citation type="submission" date="2015-09" db="EMBL/GenBank/DDBJ databases">
        <title>Draft genome sequence of Hydrogenibacillus schlegelii DSM 2000.</title>
        <authorList>
            <person name="Hemp J."/>
        </authorList>
    </citation>
    <scope>NUCLEOTIDE SEQUENCE [LARGE SCALE GENOMIC DNA]</scope>
    <source>
        <strain evidence="2 3">MA 48</strain>
    </source>
</reference>
<protein>
    <recommendedName>
        <fullName evidence="4">DUF554 domain-containing protein</fullName>
    </recommendedName>
</protein>
<dbReference type="EMBL" id="JXBB01000023">
    <property type="protein sequence ID" value="OAR04153.1"/>
    <property type="molecule type" value="Genomic_DNA"/>
</dbReference>
<evidence type="ECO:0000256" key="1">
    <source>
        <dbReference type="SAM" id="Phobius"/>
    </source>
</evidence>
<comment type="caution">
    <text evidence="2">The sequence shown here is derived from an EMBL/GenBank/DDBJ whole genome shotgun (WGS) entry which is preliminary data.</text>
</comment>
<dbReference type="Pfam" id="PF04474">
    <property type="entry name" value="DUF554"/>
    <property type="match status" value="1"/>
</dbReference>
<proteinExistence type="predicted"/>
<keyword evidence="1" id="KW-0812">Transmembrane</keyword>
<dbReference type="STRING" id="1484.SA87_06755"/>
<sequence>MILAGTLVNGLAIVAGTLIGLAVGRAVAPLRDAIFQTLGLAVVVIGLKMALAGDDVLGMTASLAAGAAVGRWADLEGRLNRCSERLTARFGGGSRTAEGFLAATLLFGVGSMSILGALQSGLEHDHRLLYLKALLDGVTSVLFAGTFGAGVALSAAPIVLFQGSIALTAGGITALVPEASLTAAIDLIGATGGVLIAAIGLNMIGLGRFRVADLLPAVAFAALWAGSGIHLAL</sequence>
<accession>A0A179IPH5</accession>
<organism evidence="2 3">
    <name type="scientific">Hydrogenibacillus schlegelii</name>
    <name type="common">Bacillus schlegelii</name>
    <dbReference type="NCBI Taxonomy" id="1484"/>
    <lineage>
        <taxon>Bacteria</taxon>
        <taxon>Bacillati</taxon>
        <taxon>Bacillota</taxon>
        <taxon>Bacilli</taxon>
        <taxon>Bacillales</taxon>
        <taxon>Bacillales Family X. Incertae Sedis</taxon>
        <taxon>Hydrogenibacillus</taxon>
    </lineage>
</organism>
<feature type="transmembrane region" description="Helical" evidence="1">
    <location>
        <begin position="138"/>
        <end position="161"/>
    </location>
</feature>
<dbReference type="PANTHER" id="PTHR36111">
    <property type="entry name" value="INNER MEMBRANE PROTEIN-RELATED"/>
    <property type="match status" value="1"/>
</dbReference>
<dbReference type="InterPro" id="IPR007563">
    <property type="entry name" value="DUF554"/>
</dbReference>
<feature type="transmembrane region" description="Helical" evidence="1">
    <location>
        <begin position="99"/>
        <end position="118"/>
    </location>
</feature>
<dbReference type="RefSeq" id="WP_066201383.1">
    <property type="nucleotide sequence ID" value="NZ_JBDOQL010000146.1"/>
</dbReference>
<dbReference type="OrthoDB" id="9797976at2"/>
<feature type="transmembrane region" description="Helical" evidence="1">
    <location>
        <begin position="6"/>
        <end position="27"/>
    </location>
</feature>
<keyword evidence="1" id="KW-1133">Transmembrane helix</keyword>
<keyword evidence="1" id="KW-0472">Membrane</keyword>
<feature type="transmembrane region" description="Helical" evidence="1">
    <location>
        <begin position="34"/>
        <end position="53"/>
    </location>
</feature>
<keyword evidence="3" id="KW-1185">Reference proteome</keyword>